<keyword evidence="2" id="KW-1185">Reference proteome</keyword>
<gene>
    <name evidence="1" type="ORF">KO481_24035</name>
</gene>
<dbReference type="RefSeq" id="WP_215919893.1">
    <property type="nucleotide sequence ID" value="NZ_JAHKNI010000008.1"/>
</dbReference>
<evidence type="ECO:0000313" key="1">
    <source>
        <dbReference type="EMBL" id="MBU3064589.1"/>
    </source>
</evidence>
<organism evidence="1 2">
    <name type="scientific">Nocardia albiluteola</name>
    <dbReference type="NCBI Taxonomy" id="2842303"/>
    <lineage>
        <taxon>Bacteria</taxon>
        <taxon>Bacillati</taxon>
        <taxon>Actinomycetota</taxon>
        <taxon>Actinomycetes</taxon>
        <taxon>Mycobacteriales</taxon>
        <taxon>Nocardiaceae</taxon>
        <taxon>Nocardia</taxon>
    </lineage>
</organism>
<sequence length="351" mass="37976">MTSLESRAEVIKLARELQTEPERLDFLEGAAPEAIRAFRRSVHQRLDAPHRPMFRRIAKVGALVPGTLAVRIAMRYYGPMFVGMVATEVPPARAADLIGSVPPEFIADAAPYVDPEAVGPIVRGLRTEAMLPAMREMLRRKDYVTLARFVSAVSDELILEVLPSIESGADLLMIVLNSEISDVAGHFDIVLTRVDDDRIRSLVQAAADAGLFAETLTFLQFLSTPARARIADAAAELGPAVLTAMIDAAHRENAWPELLSVAAALTETHLSAFAAADAWTEQALTGLIAAADQHDLWDALIRVVAAMPPDRLRVFAELPAWDTADTAAVLAAAERSAHGDRLADLVARLRA</sequence>
<dbReference type="EMBL" id="JAHKNI010000008">
    <property type="protein sequence ID" value="MBU3064589.1"/>
    <property type="molecule type" value="Genomic_DNA"/>
</dbReference>
<evidence type="ECO:0008006" key="3">
    <source>
        <dbReference type="Google" id="ProtNLM"/>
    </source>
</evidence>
<evidence type="ECO:0000313" key="2">
    <source>
        <dbReference type="Proteomes" id="UP000733379"/>
    </source>
</evidence>
<proteinExistence type="predicted"/>
<comment type="caution">
    <text evidence="1">The sequence shown here is derived from an EMBL/GenBank/DDBJ whole genome shotgun (WGS) entry which is preliminary data.</text>
</comment>
<accession>A0ABS6B610</accession>
<name>A0ABS6B610_9NOCA</name>
<protein>
    <recommendedName>
        <fullName evidence="3">DUF2336 domain-containing protein</fullName>
    </recommendedName>
</protein>
<reference evidence="1 2" key="1">
    <citation type="submission" date="2021-06" db="EMBL/GenBank/DDBJ databases">
        <title>Actinomycetes sequencing.</title>
        <authorList>
            <person name="Shan Q."/>
        </authorList>
    </citation>
    <scope>NUCLEOTIDE SEQUENCE [LARGE SCALE GENOMIC DNA]</scope>
    <source>
        <strain evidence="1 2">NEAU-G5</strain>
    </source>
</reference>
<dbReference type="Proteomes" id="UP000733379">
    <property type="component" value="Unassembled WGS sequence"/>
</dbReference>